<reference evidence="2 3" key="1">
    <citation type="submission" date="2018-05" db="EMBL/GenBank/DDBJ databases">
        <title>Zavarzinia sp. HR-AS.</title>
        <authorList>
            <person name="Lee Y."/>
            <person name="Jeon C.O."/>
        </authorList>
    </citation>
    <scope>NUCLEOTIDE SEQUENCE [LARGE SCALE GENOMIC DNA]</scope>
    <source>
        <strain evidence="2 3">HR-AS</strain>
    </source>
</reference>
<evidence type="ECO:0008006" key="4">
    <source>
        <dbReference type="Google" id="ProtNLM"/>
    </source>
</evidence>
<gene>
    <name evidence="2" type="ORF">DKG74_13660</name>
</gene>
<feature type="chain" id="PRO_5016288626" description="Peptidase M61 catalytic domain-containing protein" evidence="1">
    <location>
        <begin position="22"/>
        <end position="316"/>
    </location>
</feature>
<dbReference type="OrthoDB" id="1467486at2"/>
<evidence type="ECO:0000313" key="3">
    <source>
        <dbReference type="Proteomes" id="UP000245461"/>
    </source>
</evidence>
<evidence type="ECO:0000256" key="1">
    <source>
        <dbReference type="SAM" id="SignalP"/>
    </source>
</evidence>
<protein>
    <recommendedName>
        <fullName evidence="4">Peptidase M61 catalytic domain-containing protein</fullName>
    </recommendedName>
</protein>
<evidence type="ECO:0000313" key="2">
    <source>
        <dbReference type="EMBL" id="PWR21469.1"/>
    </source>
</evidence>
<keyword evidence="3" id="KW-1185">Reference proteome</keyword>
<comment type="caution">
    <text evidence="2">The sequence shown here is derived from an EMBL/GenBank/DDBJ whole genome shotgun (WGS) entry which is preliminary data.</text>
</comment>
<dbReference type="Proteomes" id="UP000245461">
    <property type="component" value="Unassembled WGS sequence"/>
</dbReference>
<sequence length="316" mass="33550">MILRLAGALLGLFMAGLPAAAADFDDPRRVYLALDRSADAVVESGGGRIRVVFADGARGLDRDRVLTWVQRAAGAVTTYFGRFPVDDVGLLVIADGGDRVMTGTTFGFGGSAIRVIVGRDTGDEAFARDWVLTHEMVHLALPQMDERFLWLLEGSAVYVEPVARALASQIAPESVWRDALTGMPRGEPEAGDRGLDHTPTWGRTYWGGAIFCLLADIAIRQQSAGRQSLRDAFTAINRASGGNTAYWSMEEIVAEGDRATGTGVLAALYAKMAAAPSPTDLPALFAALGVRLSDGGAVLFDDSAPLAPIRRAITAN</sequence>
<accession>A0A317E3A5</accession>
<name>A0A317E3A5_9PROT</name>
<feature type="signal peptide" evidence="1">
    <location>
        <begin position="1"/>
        <end position="21"/>
    </location>
</feature>
<dbReference type="RefSeq" id="WP_109906704.1">
    <property type="nucleotide sequence ID" value="NZ_QGLE01000007.1"/>
</dbReference>
<organism evidence="2 3">
    <name type="scientific">Zavarzinia aquatilis</name>
    <dbReference type="NCBI Taxonomy" id="2211142"/>
    <lineage>
        <taxon>Bacteria</taxon>
        <taxon>Pseudomonadati</taxon>
        <taxon>Pseudomonadota</taxon>
        <taxon>Alphaproteobacteria</taxon>
        <taxon>Rhodospirillales</taxon>
        <taxon>Zavarziniaceae</taxon>
        <taxon>Zavarzinia</taxon>
    </lineage>
</organism>
<proteinExistence type="predicted"/>
<keyword evidence="1" id="KW-0732">Signal</keyword>
<dbReference type="EMBL" id="QGLE01000007">
    <property type="protein sequence ID" value="PWR21469.1"/>
    <property type="molecule type" value="Genomic_DNA"/>
</dbReference>
<dbReference type="AlphaFoldDB" id="A0A317E3A5"/>